<sequence length="430" mass="50547">MTAEIAIMNKKAIALAADSAVTIGDRNKFYNTANKLFRLSKYEPLGIMIYNNAEFMGIPWEIIIKDYKIKLGEIKKDYLIEYGEDFIRKLKNNIYEFEKYEKKYYLQMVIPLIKEINSKIEKNYFEKVEGLERPLEESELKSISHKVIDFYYEKIDKAKVLDEAPEDLSVLIGNSYNDLCKKYIDEYLGKECMDETHLQKVIDMCNMMFEKDIFLSNYTGVVISGFGDKDIFPVLVCYKISGYIKGFLKYKVDMYEKVDLQMDQCIIPFAQVDIVNTFLRGISLDYINIIEKSFNYNILNLIDEIDENKVSKDEKDELKKEMNCRFEKVIKNVIEYSQQEYLVPVLRAIRYLPIEELSSMAESLVNLTSFKRQVALDEKALTVGGPVDVAVISKSDGFIWIKKKQYFKPEYNHHFFENYYREITKCCKEE</sequence>
<proteinExistence type="predicted"/>
<dbReference type="RefSeq" id="WP_061995947.1">
    <property type="nucleotide sequence ID" value="NZ_JAAGPU010000030.1"/>
</dbReference>
<keyword evidence="2" id="KW-1185">Reference proteome</keyword>
<evidence type="ECO:0000313" key="2">
    <source>
        <dbReference type="Proteomes" id="UP000481872"/>
    </source>
</evidence>
<reference evidence="1 2" key="1">
    <citation type="submission" date="2020-02" db="EMBL/GenBank/DDBJ databases">
        <title>Genome assembly of a novel Clostridium senegalense strain.</title>
        <authorList>
            <person name="Gupta T.B."/>
            <person name="Jauregui R."/>
            <person name="Maclean P."/>
            <person name="Nawarathana A."/>
            <person name="Brightwell G."/>
        </authorList>
    </citation>
    <scope>NUCLEOTIDE SEQUENCE [LARGE SCALE GENOMIC DNA]</scope>
    <source>
        <strain evidence="1 2">AGRFS4</strain>
    </source>
</reference>
<dbReference type="EMBL" id="JAAGPU010000030">
    <property type="protein sequence ID" value="NEU05984.1"/>
    <property type="molecule type" value="Genomic_DNA"/>
</dbReference>
<comment type="caution">
    <text evidence="1">The sequence shown here is derived from an EMBL/GenBank/DDBJ whole genome shotgun (WGS) entry which is preliminary data.</text>
</comment>
<dbReference type="AlphaFoldDB" id="A0A6M0H6Q3"/>
<organism evidence="1 2">
    <name type="scientific">Clostridium senegalense</name>
    <dbReference type="NCBI Taxonomy" id="1465809"/>
    <lineage>
        <taxon>Bacteria</taxon>
        <taxon>Bacillati</taxon>
        <taxon>Bacillota</taxon>
        <taxon>Clostridia</taxon>
        <taxon>Eubacteriales</taxon>
        <taxon>Clostridiaceae</taxon>
        <taxon>Clostridium</taxon>
    </lineage>
</organism>
<evidence type="ECO:0000313" key="1">
    <source>
        <dbReference type="EMBL" id="NEU05984.1"/>
    </source>
</evidence>
<name>A0A6M0H6Q3_9CLOT</name>
<protein>
    <submittedName>
        <fullName evidence="1">Uncharacterized protein</fullName>
    </submittedName>
</protein>
<gene>
    <name evidence="1" type="ORF">G3M99_14200</name>
</gene>
<accession>A0A6M0H6Q3</accession>
<dbReference type="Proteomes" id="UP000481872">
    <property type="component" value="Unassembled WGS sequence"/>
</dbReference>